<comment type="similarity">
    <text evidence="2 11">Belongs to the spermidine/spermine synthase family.</text>
</comment>
<dbReference type="InterPro" id="IPR037163">
    <property type="entry name" value="Spermidine_synt_N_sf"/>
</dbReference>
<dbReference type="InterPro" id="IPR030373">
    <property type="entry name" value="PABS_CS"/>
</dbReference>
<dbReference type="OrthoDB" id="38125at2759"/>
<dbReference type="Pfam" id="PF01564">
    <property type="entry name" value="Spermine_synth"/>
    <property type="match status" value="1"/>
</dbReference>
<dbReference type="PROSITE" id="PS51006">
    <property type="entry name" value="PABS_2"/>
    <property type="match status" value="1"/>
</dbReference>
<dbReference type="InterPro" id="IPR001045">
    <property type="entry name" value="Spermi_synthase"/>
</dbReference>
<dbReference type="Proteomes" id="UP000007879">
    <property type="component" value="Unassembled WGS sequence"/>
</dbReference>
<evidence type="ECO:0000256" key="3">
    <source>
        <dbReference type="ARBA" id="ARBA00011774"/>
    </source>
</evidence>
<dbReference type="AlphaFoldDB" id="A0A1X7TGB3"/>
<dbReference type="Pfam" id="PF17284">
    <property type="entry name" value="Spermine_synt_N"/>
    <property type="match status" value="1"/>
</dbReference>
<dbReference type="GO" id="GO:0005829">
    <property type="term" value="C:cytosol"/>
    <property type="evidence" value="ECO:0007669"/>
    <property type="project" value="TreeGrafter"/>
</dbReference>
<reference evidence="13" key="2">
    <citation type="submission" date="2017-05" db="UniProtKB">
        <authorList>
            <consortium name="EnsemblMetazoa"/>
        </authorList>
    </citation>
    <scope>IDENTIFICATION</scope>
</reference>
<comment type="function">
    <text evidence="7">Catalyzes the production of spermidine from putrescine and decarboxylated S-adenosylmethionine (dcSAM). Has a strong preference for putrescine as substrate, and has very low activity towards 1,3-diaminopropane. Has extremely low activity towards spermidine.</text>
</comment>
<dbReference type="InterPro" id="IPR035246">
    <property type="entry name" value="Spermidine_synt_N"/>
</dbReference>
<dbReference type="NCBIfam" id="TIGR00417">
    <property type="entry name" value="speE"/>
    <property type="match status" value="1"/>
</dbReference>
<protein>
    <recommendedName>
        <fullName evidence="8">Spermidine synthase</fullName>
        <ecNumber evidence="4">2.5.1.16</ecNumber>
    </recommendedName>
    <alternativeName>
        <fullName evidence="9">Putrescine aminopropyltransferase</fullName>
    </alternativeName>
</protein>
<dbReference type="GO" id="GO:0004766">
    <property type="term" value="F:spermidine synthase activity"/>
    <property type="evidence" value="ECO:0007669"/>
    <property type="project" value="UniProtKB-EC"/>
</dbReference>
<dbReference type="EnsemblMetazoa" id="XM_011409316.2">
    <property type="protein sequence ID" value="XP_011407618.1"/>
    <property type="gene ID" value="LOC100634413"/>
</dbReference>
<evidence type="ECO:0000256" key="11">
    <source>
        <dbReference type="RuleBase" id="RU003836"/>
    </source>
</evidence>
<dbReference type="Gene3D" id="2.30.140.10">
    <property type="entry name" value="Spermidine synthase, tetramerisation domain"/>
    <property type="match status" value="1"/>
</dbReference>
<dbReference type="PANTHER" id="PTHR11558:SF11">
    <property type="entry name" value="SPERMIDINE SYNTHASE"/>
    <property type="match status" value="1"/>
</dbReference>
<dbReference type="STRING" id="400682.A0A1X7TGB3"/>
<dbReference type="GO" id="GO:0008295">
    <property type="term" value="P:spermidine biosynthetic process"/>
    <property type="evidence" value="ECO:0007669"/>
    <property type="project" value="TreeGrafter"/>
</dbReference>
<dbReference type="InterPro" id="IPR030668">
    <property type="entry name" value="Spermi_synthase_euk"/>
</dbReference>
<gene>
    <name evidence="13" type="primary">100634413</name>
</gene>
<comment type="pathway">
    <text evidence="1">Amine and polyamine biosynthesis; spermidine biosynthesis; spermidine from putrescine: step 1/1.</text>
</comment>
<evidence type="ECO:0000256" key="5">
    <source>
        <dbReference type="ARBA" id="ARBA00022679"/>
    </source>
</evidence>
<keyword evidence="10" id="KW-0620">Polyamine biosynthesis</keyword>
<reference evidence="14" key="1">
    <citation type="journal article" date="2010" name="Nature">
        <title>The Amphimedon queenslandica genome and the evolution of animal complexity.</title>
        <authorList>
            <person name="Srivastava M."/>
            <person name="Simakov O."/>
            <person name="Chapman J."/>
            <person name="Fahey B."/>
            <person name="Gauthier M.E."/>
            <person name="Mitros T."/>
            <person name="Richards G.S."/>
            <person name="Conaco C."/>
            <person name="Dacre M."/>
            <person name="Hellsten U."/>
            <person name="Larroux C."/>
            <person name="Putnam N.H."/>
            <person name="Stanke M."/>
            <person name="Adamska M."/>
            <person name="Darling A."/>
            <person name="Degnan S.M."/>
            <person name="Oakley T.H."/>
            <person name="Plachetzki D.C."/>
            <person name="Zhai Y."/>
            <person name="Adamski M."/>
            <person name="Calcino A."/>
            <person name="Cummins S.F."/>
            <person name="Goodstein D.M."/>
            <person name="Harris C."/>
            <person name="Jackson D.J."/>
            <person name="Leys S.P."/>
            <person name="Shu S."/>
            <person name="Woodcroft B.J."/>
            <person name="Vervoort M."/>
            <person name="Kosik K.S."/>
            <person name="Manning G."/>
            <person name="Degnan B.M."/>
            <person name="Rokhsar D.S."/>
        </authorList>
    </citation>
    <scope>NUCLEOTIDE SEQUENCE [LARGE SCALE GENOMIC DNA]</scope>
</reference>
<sequence>MSDTTVPSVVSRDGWFSEINDLWPGECFSLKVDEILHQERSQYQDIMIFKSKAYGMVLVLDGVIQCTERDEFSYQEMIAHLPLFSHPNPKSVLIIGGGDGGVVREVIKHPCVEQVHLCEIDERVIELSKKYLPSLSSALSSPKVTVHVKDGVKFLEDHVNEFDVIITDSSDPIGPAIPLFERPYYEKTKNALKDGGVLCCQGECVWLDLKLISSCMSHCHSVFPVASYAYTTIPTYPCGQIGFFLASKDKNMVFEEPTRCVSDEEVKRMKLKYYNAAIHRASFVLPQFVKEALPN</sequence>
<evidence type="ECO:0000313" key="14">
    <source>
        <dbReference type="Proteomes" id="UP000007879"/>
    </source>
</evidence>
<evidence type="ECO:0000313" key="13">
    <source>
        <dbReference type="EnsemblMetazoa" id="Aqu2.1.13620_001"/>
    </source>
</evidence>
<dbReference type="PIRSF" id="PIRSF000502">
    <property type="entry name" value="Spermidine_synth"/>
    <property type="match status" value="1"/>
</dbReference>
<accession>A0A1X7TGB3</accession>
<dbReference type="KEGG" id="aqu:100634413"/>
<dbReference type="SUPFAM" id="SSF53335">
    <property type="entry name" value="S-adenosyl-L-methionine-dependent methyltransferases"/>
    <property type="match status" value="1"/>
</dbReference>
<keyword evidence="14" id="KW-1185">Reference proteome</keyword>
<dbReference type="HAMAP" id="MF_00198">
    <property type="entry name" value="Spermidine_synth"/>
    <property type="match status" value="1"/>
</dbReference>
<dbReference type="InParanoid" id="A0A1X7TGB3"/>
<dbReference type="PANTHER" id="PTHR11558">
    <property type="entry name" value="SPERMIDINE/SPERMINE SYNTHASE"/>
    <property type="match status" value="1"/>
</dbReference>
<dbReference type="InterPro" id="IPR029063">
    <property type="entry name" value="SAM-dependent_MTases_sf"/>
</dbReference>
<dbReference type="FunFam" id="3.40.50.150:FF:000013">
    <property type="entry name" value="Spermidine synthase"/>
    <property type="match status" value="1"/>
</dbReference>
<comment type="catalytic activity">
    <reaction evidence="6">
        <text>S-adenosyl 3-(methylsulfanyl)propylamine + putrescine = S-methyl-5'-thioadenosine + spermidine + H(+)</text>
        <dbReference type="Rhea" id="RHEA:12721"/>
        <dbReference type="ChEBI" id="CHEBI:15378"/>
        <dbReference type="ChEBI" id="CHEBI:17509"/>
        <dbReference type="ChEBI" id="CHEBI:57443"/>
        <dbReference type="ChEBI" id="CHEBI:57834"/>
        <dbReference type="ChEBI" id="CHEBI:326268"/>
        <dbReference type="EC" id="2.5.1.16"/>
    </reaction>
</comment>
<evidence type="ECO:0000256" key="2">
    <source>
        <dbReference type="ARBA" id="ARBA00007867"/>
    </source>
</evidence>
<dbReference type="InterPro" id="IPR030374">
    <property type="entry name" value="PABS"/>
</dbReference>
<evidence type="ECO:0000259" key="12">
    <source>
        <dbReference type="PROSITE" id="PS51006"/>
    </source>
</evidence>
<proteinExistence type="inferred from homology"/>
<dbReference type="PROSITE" id="PS01330">
    <property type="entry name" value="PABS_1"/>
    <property type="match status" value="1"/>
</dbReference>
<keyword evidence="5 10" id="KW-0808">Transferase</keyword>
<organism evidence="13">
    <name type="scientific">Amphimedon queenslandica</name>
    <name type="common">Sponge</name>
    <dbReference type="NCBI Taxonomy" id="400682"/>
    <lineage>
        <taxon>Eukaryota</taxon>
        <taxon>Metazoa</taxon>
        <taxon>Porifera</taxon>
        <taxon>Demospongiae</taxon>
        <taxon>Heteroscleromorpha</taxon>
        <taxon>Haplosclerida</taxon>
        <taxon>Niphatidae</taxon>
        <taxon>Amphimedon</taxon>
    </lineage>
</organism>
<dbReference type="EC" id="2.5.1.16" evidence="4"/>
<name>A0A1X7TGB3_AMPQE</name>
<evidence type="ECO:0000256" key="8">
    <source>
        <dbReference type="ARBA" id="ARBA00072554"/>
    </source>
</evidence>
<dbReference type="FunFam" id="2.30.140.10:FF:000001">
    <property type="entry name" value="SPE3p Spermidine synthase"/>
    <property type="match status" value="1"/>
</dbReference>
<evidence type="ECO:0000256" key="1">
    <source>
        <dbReference type="ARBA" id="ARBA00005123"/>
    </source>
</evidence>
<evidence type="ECO:0000256" key="4">
    <source>
        <dbReference type="ARBA" id="ARBA00012455"/>
    </source>
</evidence>
<evidence type="ECO:0000256" key="6">
    <source>
        <dbReference type="ARBA" id="ARBA00049307"/>
    </source>
</evidence>
<feature type="active site" description="Proton acceptor" evidence="10">
    <location>
        <position position="168"/>
    </location>
</feature>
<dbReference type="EnsemblMetazoa" id="Aqu2.1.13620_001">
    <property type="protein sequence ID" value="Aqu2.1.13620_001"/>
    <property type="gene ID" value="Aqu2.1.13620"/>
</dbReference>
<dbReference type="Gene3D" id="3.40.50.150">
    <property type="entry name" value="Vaccinia Virus protein VP39"/>
    <property type="match status" value="1"/>
</dbReference>
<comment type="subunit">
    <text evidence="3">Homodimer or homotetramer.</text>
</comment>
<evidence type="ECO:0000256" key="7">
    <source>
        <dbReference type="ARBA" id="ARBA00053963"/>
    </source>
</evidence>
<dbReference type="NCBIfam" id="NF002010">
    <property type="entry name" value="PRK00811.1"/>
    <property type="match status" value="1"/>
</dbReference>
<dbReference type="CDD" id="cd02440">
    <property type="entry name" value="AdoMet_MTases"/>
    <property type="match status" value="1"/>
</dbReference>
<evidence type="ECO:0000256" key="10">
    <source>
        <dbReference type="PROSITE-ProRule" id="PRU00354"/>
    </source>
</evidence>
<feature type="domain" description="PABS" evidence="12">
    <location>
        <begin position="13"/>
        <end position="248"/>
    </location>
</feature>
<evidence type="ECO:0000256" key="9">
    <source>
        <dbReference type="ARBA" id="ARBA00082964"/>
    </source>
</evidence>